<evidence type="ECO:0000313" key="12">
    <source>
        <dbReference type="EMBL" id="SEA02385.1"/>
    </source>
</evidence>
<dbReference type="SUPFAM" id="SSF46689">
    <property type="entry name" value="Homeodomain-like"/>
    <property type="match status" value="1"/>
</dbReference>
<feature type="modified residue" description="4-aspartylphosphate" evidence="7">
    <location>
        <position position="1136"/>
    </location>
</feature>
<dbReference type="PANTHER" id="PTHR43547">
    <property type="entry name" value="TWO-COMPONENT HISTIDINE KINASE"/>
    <property type="match status" value="1"/>
</dbReference>
<dbReference type="GO" id="GO:0003700">
    <property type="term" value="F:DNA-binding transcription factor activity"/>
    <property type="evidence" value="ECO:0007669"/>
    <property type="project" value="InterPro"/>
</dbReference>
<evidence type="ECO:0000256" key="4">
    <source>
        <dbReference type="ARBA" id="ARBA00023015"/>
    </source>
</evidence>
<dbReference type="InterPro" id="IPR015943">
    <property type="entry name" value="WD40/YVTN_repeat-like_dom_sf"/>
</dbReference>
<dbReference type="InterPro" id="IPR011006">
    <property type="entry name" value="CheY-like_superfamily"/>
</dbReference>
<dbReference type="Gene3D" id="1.10.287.130">
    <property type="match status" value="1"/>
</dbReference>
<comment type="catalytic activity">
    <reaction evidence="1">
        <text>ATP + protein L-histidine = ADP + protein N-phospho-L-histidine.</text>
        <dbReference type="EC" id="2.7.13.3"/>
    </reaction>
</comment>
<evidence type="ECO:0000256" key="3">
    <source>
        <dbReference type="ARBA" id="ARBA00022553"/>
    </source>
</evidence>
<dbReference type="CDD" id="cd00082">
    <property type="entry name" value="HisKA"/>
    <property type="match status" value="1"/>
</dbReference>
<dbReference type="InterPro" id="IPR013783">
    <property type="entry name" value="Ig-like_fold"/>
</dbReference>
<dbReference type="Pfam" id="PF12833">
    <property type="entry name" value="HTH_18"/>
    <property type="match status" value="1"/>
</dbReference>
<dbReference type="InterPro" id="IPR004358">
    <property type="entry name" value="Sig_transdc_His_kin-like_C"/>
</dbReference>
<dbReference type="SUPFAM" id="SSF63829">
    <property type="entry name" value="Calcium-dependent phosphotriesterase"/>
    <property type="match status" value="3"/>
</dbReference>
<dbReference type="InterPro" id="IPR003661">
    <property type="entry name" value="HisK_dim/P_dom"/>
</dbReference>
<evidence type="ECO:0000256" key="7">
    <source>
        <dbReference type="PROSITE-ProRule" id="PRU00169"/>
    </source>
</evidence>
<evidence type="ECO:0000313" key="13">
    <source>
        <dbReference type="Proteomes" id="UP000183253"/>
    </source>
</evidence>
<dbReference type="Gene3D" id="2.60.40.10">
    <property type="entry name" value="Immunoglobulins"/>
    <property type="match status" value="1"/>
</dbReference>
<evidence type="ECO:0000256" key="6">
    <source>
        <dbReference type="ARBA" id="ARBA00023163"/>
    </source>
</evidence>
<dbReference type="SUPFAM" id="SSF52172">
    <property type="entry name" value="CheY-like"/>
    <property type="match status" value="1"/>
</dbReference>
<feature type="chain" id="PRO_5010194371" description="histidine kinase" evidence="8">
    <location>
        <begin position="33"/>
        <end position="1341"/>
    </location>
</feature>
<accession>A0A1H3XSG9</accession>
<dbReference type="Pfam" id="PF00072">
    <property type="entry name" value="Response_reg"/>
    <property type="match status" value="1"/>
</dbReference>
<keyword evidence="12" id="KW-0808">Transferase</keyword>
<evidence type="ECO:0000256" key="2">
    <source>
        <dbReference type="ARBA" id="ARBA00012438"/>
    </source>
</evidence>
<dbReference type="SMART" id="SM00448">
    <property type="entry name" value="REC"/>
    <property type="match status" value="1"/>
</dbReference>
<dbReference type="InterPro" id="IPR011110">
    <property type="entry name" value="Reg_prop"/>
</dbReference>
<keyword evidence="5" id="KW-0238">DNA-binding</keyword>
<dbReference type="Pfam" id="PF07495">
    <property type="entry name" value="Y_Y_Y"/>
    <property type="match status" value="1"/>
</dbReference>
<dbReference type="PROSITE" id="PS50110">
    <property type="entry name" value="RESPONSE_REGULATORY"/>
    <property type="match status" value="1"/>
</dbReference>
<dbReference type="OrthoDB" id="9797097at2"/>
<keyword evidence="6" id="KW-0804">Transcription</keyword>
<keyword evidence="3 7" id="KW-0597">Phosphoprotein</keyword>
<dbReference type="PROSITE" id="PS01124">
    <property type="entry name" value="HTH_ARAC_FAMILY_2"/>
    <property type="match status" value="1"/>
</dbReference>
<dbReference type="SUPFAM" id="SSF47384">
    <property type="entry name" value="Homodimeric domain of signal transducing histidine kinase"/>
    <property type="match status" value="1"/>
</dbReference>
<dbReference type="SMART" id="SM00388">
    <property type="entry name" value="HisKA"/>
    <property type="match status" value="1"/>
</dbReference>
<feature type="domain" description="Response regulatory" evidence="11">
    <location>
        <begin position="1088"/>
        <end position="1204"/>
    </location>
</feature>
<dbReference type="PANTHER" id="PTHR43547:SF2">
    <property type="entry name" value="HYBRID SIGNAL TRANSDUCTION HISTIDINE KINASE C"/>
    <property type="match status" value="1"/>
</dbReference>
<gene>
    <name evidence="12" type="ORF">SAMN05444145_101317</name>
</gene>
<dbReference type="CDD" id="cd00075">
    <property type="entry name" value="HATPase"/>
    <property type="match status" value="1"/>
</dbReference>
<keyword evidence="8" id="KW-0732">Signal</keyword>
<name>A0A1H3XSG9_9BACT</name>
<dbReference type="GO" id="GO:0000155">
    <property type="term" value="F:phosphorelay sensor kinase activity"/>
    <property type="evidence" value="ECO:0007669"/>
    <property type="project" value="InterPro"/>
</dbReference>
<evidence type="ECO:0000256" key="8">
    <source>
        <dbReference type="SAM" id="SignalP"/>
    </source>
</evidence>
<dbReference type="PRINTS" id="PR00344">
    <property type="entry name" value="BCTRLSENSOR"/>
</dbReference>
<dbReference type="PROSITE" id="PS00041">
    <property type="entry name" value="HTH_ARAC_FAMILY_1"/>
    <property type="match status" value="1"/>
</dbReference>
<dbReference type="InterPro" id="IPR036097">
    <property type="entry name" value="HisK_dim/P_sf"/>
</dbReference>
<dbReference type="PROSITE" id="PS50109">
    <property type="entry name" value="HIS_KIN"/>
    <property type="match status" value="1"/>
</dbReference>
<evidence type="ECO:0000259" key="10">
    <source>
        <dbReference type="PROSITE" id="PS50109"/>
    </source>
</evidence>
<dbReference type="EMBL" id="FNRI01000001">
    <property type="protein sequence ID" value="SEA02385.1"/>
    <property type="molecule type" value="Genomic_DNA"/>
</dbReference>
<dbReference type="STRING" id="1033731.SAMN05444145_101317"/>
<sequence>MQLRSSYRFMALLLASLLMPAGFGLSATRASADGTDSRYRFRHITNQNGLKYTWIWNIDQDSRGYLWFSTMYGTYRYDGYEFEEYAFSNRRNGTAANVTFVREDAAGYLWFGTDDGLYRHDRRYNTYACYAASDEGPCRLSSDDVLCMDETADGALWVGTGNGLNRIDPSQNTCTVVAPPSEGFPAITAVICRADGTVWFGDNGGSLWRTGDGGECVRIPLPGSHHAVKALAEDDARRLWAATEGSGLFRVDAAGTAERFSERQGTLSNDIVRTLETDRDGKMWAGTEKGITVFSDRGTEFLYSRENDMWGLNDNAVYSLCRDRDGTMWVGTFFGGVNVMNDRYGMFADLVSATGRNELKGCAVSSVTSVGDRIYIGTENRGLFVYDTATAHFRNYNSRNSGLNNDNVHAVCIDDRKNLWVGNFYGGLNRMRPGDSAFNRSGTSTVTPSNSVYSLLQDGAGNLWAGTFYDGLFRYDYASERFERFEPVPSWVFVWDILEDYKGNIWLACYGEGIFKLDRSRNYEPVHIETKARKYVTLCELADGRILAGTEKEGLTAIGIDDLAVRRWTGAEGLPDNTVYGILQDGFGNVWFSSNSGIYKCDPGLTRFTNYTIADGLPVNRFNYNACARIGGKLWFGSTDGIVVIDPAREGTPVGEHPIRFGSLYIYNEKQYVSTQKGSALPEDLNTIGELVLRSNRLSWGVDFTCNVFDNNALNYAYRLEGMDDGWHRLGTQHRIDFTGLGFGRYRLTVCTLAPDGTPSDNSRSLAIFIRPPWWRSLAARLAYLVLALSVAGYLLWLLMNNARTRHAFELERLAREKDREMNELKLRFFVNISHEFKTPLSLIIGPITSFLEGNVPAALREKYFNIIKRNADKLLGLINELLAFRELEHLKLRIQPFYYRPFVESALGRYTWLFESKNIRVELQEFDAGLIMWADIDKLEKMLSNLLSNACKYTPVGGHVEIAAAERDGRVYTTVTNSGPGIAADKLPHIFERFFTGHTYDRYSSGVGLSYVKSLVELHDGAIEIESCENEYTRFTFWLPVRAGVSEVHPVDIARYNPEIFDESRLTPEIETEIEDPAYLEMERQTVVLVVDDAADMRNMVVESLRGKFRMEGVANAEQALETIGSRRVDILVTDVMLGDGMNGFELCKAVKNNIETSHIRVILTTVLSENNYRERGYKAGADAYVVKPFEFSLLTLRIRNLIYNAWKAREAYKIDIDLSNVDITHSDSDEQWLKRAVALVFDRLSDPEFSVDDLCAGLNMSQSTLYRKLKVTAGQSANEFIQNIRLKYAARLLRETSRTVSEITFDVGFSDSSYFSRAFRKCFGISPKQWREQEAPEKE</sequence>
<dbReference type="SMART" id="SM00387">
    <property type="entry name" value="HATPase_c"/>
    <property type="match status" value="1"/>
</dbReference>
<dbReference type="Gene3D" id="1.10.10.60">
    <property type="entry name" value="Homeodomain-like"/>
    <property type="match status" value="1"/>
</dbReference>
<reference evidence="12 13" key="1">
    <citation type="submission" date="2016-10" db="EMBL/GenBank/DDBJ databases">
        <authorList>
            <person name="de Groot N.N."/>
        </authorList>
    </citation>
    <scope>NUCLEOTIDE SEQUENCE [LARGE SCALE GENOMIC DNA]</scope>
    <source>
        <strain evidence="12 13">DSM 25383</strain>
    </source>
</reference>
<dbReference type="Pfam" id="PF00512">
    <property type="entry name" value="HisKA"/>
    <property type="match status" value="1"/>
</dbReference>
<dbReference type="Gene3D" id="2.130.10.10">
    <property type="entry name" value="YVTN repeat-like/Quinoprotein amine dehydrogenase"/>
    <property type="match status" value="3"/>
</dbReference>
<dbReference type="Gene3D" id="3.30.565.10">
    <property type="entry name" value="Histidine kinase-like ATPase, C-terminal domain"/>
    <property type="match status" value="1"/>
</dbReference>
<dbReference type="InterPro" id="IPR003594">
    <property type="entry name" value="HATPase_dom"/>
</dbReference>
<keyword evidence="4" id="KW-0805">Transcription regulation</keyword>
<dbReference type="SMART" id="SM00342">
    <property type="entry name" value="HTH_ARAC"/>
    <property type="match status" value="1"/>
</dbReference>
<keyword evidence="12" id="KW-0418">Kinase</keyword>
<dbReference type="Pfam" id="PF07494">
    <property type="entry name" value="Reg_prop"/>
    <property type="match status" value="4"/>
</dbReference>
<evidence type="ECO:0000256" key="1">
    <source>
        <dbReference type="ARBA" id="ARBA00000085"/>
    </source>
</evidence>
<evidence type="ECO:0000259" key="9">
    <source>
        <dbReference type="PROSITE" id="PS01124"/>
    </source>
</evidence>
<dbReference type="InterPro" id="IPR036890">
    <property type="entry name" value="HATPase_C_sf"/>
</dbReference>
<dbReference type="InterPro" id="IPR011123">
    <property type="entry name" value="Y_Y_Y"/>
</dbReference>
<feature type="domain" description="HTH araC/xylS-type" evidence="9">
    <location>
        <begin position="1236"/>
        <end position="1335"/>
    </location>
</feature>
<proteinExistence type="predicted"/>
<dbReference type="Pfam" id="PF02518">
    <property type="entry name" value="HATPase_c"/>
    <property type="match status" value="1"/>
</dbReference>
<keyword evidence="13" id="KW-1185">Reference proteome</keyword>
<feature type="signal peptide" evidence="8">
    <location>
        <begin position="1"/>
        <end position="32"/>
    </location>
</feature>
<dbReference type="InterPro" id="IPR005467">
    <property type="entry name" value="His_kinase_dom"/>
</dbReference>
<dbReference type="CDD" id="cd17574">
    <property type="entry name" value="REC_OmpR"/>
    <property type="match status" value="1"/>
</dbReference>
<dbReference type="InterPro" id="IPR001789">
    <property type="entry name" value="Sig_transdc_resp-reg_receiver"/>
</dbReference>
<dbReference type="InterPro" id="IPR009057">
    <property type="entry name" value="Homeodomain-like_sf"/>
</dbReference>
<evidence type="ECO:0000259" key="11">
    <source>
        <dbReference type="PROSITE" id="PS50110"/>
    </source>
</evidence>
<dbReference type="SUPFAM" id="SSF55874">
    <property type="entry name" value="ATPase domain of HSP90 chaperone/DNA topoisomerase II/histidine kinase"/>
    <property type="match status" value="1"/>
</dbReference>
<protein>
    <recommendedName>
        <fullName evidence="2">histidine kinase</fullName>
        <ecNumber evidence="2">2.7.13.3</ecNumber>
    </recommendedName>
</protein>
<dbReference type="EC" id="2.7.13.3" evidence="2"/>
<organism evidence="12 13">
    <name type="scientific">Alistipes timonensis JC136</name>
    <dbReference type="NCBI Taxonomy" id="1033731"/>
    <lineage>
        <taxon>Bacteria</taxon>
        <taxon>Pseudomonadati</taxon>
        <taxon>Bacteroidota</taxon>
        <taxon>Bacteroidia</taxon>
        <taxon>Bacteroidales</taxon>
        <taxon>Rikenellaceae</taxon>
        <taxon>Alistipes</taxon>
    </lineage>
</organism>
<dbReference type="InterPro" id="IPR018062">
    <property type="entry name" value="HTH_AraC-typ_CS"/>
</dbReference>
<evidence type="ECO:0000256" key="5">
    <source>
        <dbReference type="ARBA" id="ARBA00023125"/>
    </source>
</evidence>
<dbReference type="Proteomes" id="UP000183253">
    <property type="component" value="Unassembled WGS sequence"/>
</dbReference>
<dbReference type="GO" id="GO:0043565">
    <property type="term" value="F:sequence-specific DNA binding"/>
    <property type="evidence" value="ECO:0007669"/>
    <property type="project" value="InterPro"/>
</dbReference>
<dbReference type="InterPro" id="IPR018060">
    <property type="entry name" value="HTH_AraC"/>
</dbReference>
<dbReference type="Gene3D" id="3.40.50.2300">
    <property type="match status" value="1"/>
</dbReference>
<feature type="domain" description="Histidine kinase" evidence="10">
    <location>
        <begin position="832"/>
        <end position="1044"/>
    </location>
</feature>